<keyword evidence="3" id="KW-0288">FMN</keyword>
<comment type="caution">
    <text evidence="6">The sequence shown here is derived from an EMBL/GenBank/DDBJ whole genome shotgun (WGS) entry which is preliminary data.</text>
</comment>
<dbReference type="PANTHER" id="PTHR33798:SF5">
    <property type="entry name" value="FLAVIN REDUCTASE LIKE DOMAIN-CONTAINING PROTEIN"/>
    <property type="match status" value="1"/>
</dbReference>
<dbReference type="AlphaFoldDB" id="A0A8J8JU85"/>
<dbReference type="Pfam" id="PF01613">
    <property type="entry name" value="Flavin_Reduct"/>
    <property type="match status" value="1"/>
</dbReference>
<comment type="cofactor">
    <cofactor evidence="1">
        <name>FMN</name>
        <dbReference type="ChEBI" id="CHEBI:58210"/>
    </cofactor>
</comment>
<keyword evidence="2" id="KW-0285">Flavoprotein</keyword>
<dbReference type="InterPro" id="IPR012349">
    <property type="entry name" value="Split_barrel_FMN-bd"/>
</dbReference>
<gene>
    <name evidence="6" type="ORF">GD597_14925</name>
</gene>
<keyword evidence="7" id="KW-1185">Reference proteome</keyword>
<evidence type="ECO:0000259" key="5">
    <source>
        <dbReference type="Pfam" id="PF01613"/>
    </source>
</evidence>
<evidence type="ECO:0000256" key="1">
    <source>
        <dbReference type="ARBA" id="ARBA00001917"/>
    </source>
</evidence>
<dbReference type="Gene3D" id="2.30.110.10">
    <property type="entry name" value="Electron Transport, Fmn-binding Protein, Chain A"/>
    <property type="match status" value="1"/>
</dbReference>
<dbReference type="GO" id="GO:0016646">
    <property type="term" value="F:oxidoreductase activity, acting on the CH-NH group of donors, NAD or NADP as acceptor"/>
    <property type="evidence" value="ECO:0007669"/>
    <property type="project" value="UniProtKB-ARBA"/>
</dbReference>
<protein>
    <submittedName>
        <fullName evidence="6">Flavin oxidoreductase</fullName>
    </submittedName>
</protein>
<dbReference type="SUPFAM" id="SSF50475">
    <property type="entry name" value="FMN-binding split barrel"/>
    <property type="match status" value="1"/>
</dbReference>
<reference evidence="6" key="1">
    <citation type="submission" date="2019-10" db="EMBL/GenBank/DDBJ databases">
        <title>Draft genome sequence of Panacibacter sp. KCS-6.</title>
        <authorList>
            <person name="Yim K.J."/>
        </authorList>
    </citation>
    <scope>NUCLEOTIDE SEQUENCE</scope>
    <source>
        <strain evidence="6">KCS-6</strain>
    </source>
</reference>
<dbReference type="RefSeq" id="WP_171608701.1">
    <property type="nucleotide sequence ID" value="NZ_WHPF01000010.1"/>
</dbReference>
<evidence type="ECO:0000256" key="2">
    <source>
        <dbReference type="ARBA" id="ARBA00022630"/>
    </source>
</evidence>
<name>A0A8J8JU85_9BACT</name>
<dbReference type="InterPro" id="IPR002563">
    <property type="entry name" value="Flavin_Rdtase-like_dom"/>
</dbReference>
<proteinExistence type="inferred from homology"/>
<evidence type="ECO:0000313" key="6">
    <source>
        <dbReference type="EMBL" id="NNV56763.1"/>
    </source>
</evidence>
<dbReference type="GO" id="GO:0010181">
    <property type="term" value="F:FMN binding"/>
    <property type="evidence" value="ECO:0007669"/>
    <property type="project" value="InterPro"/>
</dbReference>
<organism evidence="6 7">
    <name type="scientific">Limnovirga soli</name>
    <dbReference type="NCBI Taxonomy" id="2656915"/>
    <lineage>
        <taxon>Bacteria</taxon>
        <taxon>Pseudomonadati</taxon>
        <taxon>Bacteroidota</taxon>
        <taxon>Chitinophagia</taxon>
        <taxon>Chitinophagales</taxon>
        <taxon>Chitinophagaceae</taxon>
        <taxon>Limnovirga</taxon>
    </lineage>
</organism>
<comment type="similarity">
    <text evidence="4">Belongs to the flavoredoxin family.</text>
</comment>
<dbReference type="EMBL" id="WHPF01000010">
    <property type="protein sequence ID" value="NNV56763.1"/>
    <property type="molecule type" value="Genomic_DNA"/>
</dbReference>
<dbReference type="Proteomes" id="UP000598971">
    <property type="component" value="Unassembled WGS sequence"/>
</dbReference>
<evidence type="ECO:0000256" key="3">
    <source>
        <dbReference type="ARBA" id="ARBA00022643"/>
    </source>
</evidence>
<dbReference type="PANTHER" id="PTHR33798">
    <property type="entry name" value="FLAVOPROTEIN OXYGENASE"/>
    <property type="match status" value="1"/>
</dbReference>
<accession>A0A8J8JU85</accession>
<evidence type="ECO:0000313" key="7">
    <source>
        <dbReference type="Proteomes" id="UP000598971"/>
    </source>
</evidence>
<evidence type="ECO:0000256" key="4">
    <source>
        <dbReference type="ARBA" id="ARBA00038054"/>
    </source>
</evidence>
<feature type="domain" description="Flavin reductase like" evidence="5">
    <location>
        <begin position="30"/>
        <end position="166"/>
    </location>
</feature>
<sequence>MQHITLSNIRNWERFYRANCINCLTGFKSVSLIGSVNVAGQPNLAMFSSIVHLGSDPALVGYINRPRAAAPDTLHNIEATGVYTINHIQANFIEAAHQTSAKYPSSVNEFEVVGLEPEFRDGIIAPFVRVSEVKYALKLVEIVPISHNNTFLVIGAVTDVFIRPDILQPDGFLAIEKAGSLTSLGADGYYTTQPLARYQYAKPDTPVKRIEQ</sequence>